<organism evidence="4 5">
    <name type="scientific">Kitasatospora griseola</name>
    <name type="common">Streptomyces griseolosporeus</name>
    <dbReference type="NCBI Taxonomy" id="2064"/>
    <lineage>
        <taxon>Bacteria</taxon>
        <taxon>Bacillati</taxon>
        <taxon>Actinomycetota</taxon>
        <taxon>Actinomycetes</taxon>
        <taxon>Kitasatosporales</taxon>
        <taxon>Streptomycetaceae</taxon>
        <taxon>Kitasatospora</taxon>
    </lineage>
</organism>
<evidence type="ECO:0000313" key="4">
    <source>
        <dbReference type="EMBL" id="KIQ64517.1"/>
    </source>
</evidence>
<keyword evidence="1" id="KW-0472">Membrane</keyword>
<proteinExistence type="predicted"/>
<protein>
    <recommendedName>
        <fullName evidence="6">DUF4190 domain-containing protein</fullName>
    </recommendedName>
</protein>
<evidence type="ECO:0008006" key="6">
    <source>
        <dbReference type="Google" id="ProtNLM"/>
    </source>
</evidence>
<name>A0A0D0PVV4_KITGR</name>
<keyword evidence="1" id="KW-1133">Transmembrane helix</keyword>
<feature type="transmembrane region" description="Helical" evidence="1">
    <location>
        <begin position="53"/>
        <end position="78"/>
    </location>
</feature>
<dbReference type="EMBL" id="JXZB01000002">
    <property type="protein sequence ID" value="KIQ64517.1"/>
    <property type="molecule type" value="Genomic_DNA"/>
</dbReference>
<feature type="domain" description="DUF4190" evidence="2">
    <location>
        <begin position="15"/>
        <end position="71"/>
    </location>
</feature>
<gene>
    <name evidence="4" type="ORF">TR51_09535</name>
</gene>
<dbReference type="InterPro" id="IPR026004">
    <property type="entry name" value="Septum_form"/>
</dbReference>
<evidence type="ECO:0000259" key="2">
    <source>
        <dbReference type="Pfam" id="PF13828"/>
    </source>
</evidence>
<dbReference type="InterPro" id="IPR025241">
    <property type="entry name" value="DUF4190"/>
</dbReference>
<accession>A0A0D0PVV4</accession>
<dbReference type="Proteomes" id="UP000032066">
    <property type="component" value="Unassembled WGS sequence"/>
</dbReference>
<sequence>MMYPAPQRSLYTNNLAIASLIVGIVCCYFGFIGIGLGIGALRQIKRTGERGKGLAISGIVAGSLGMVLFVLTVIGGAFSVDDFEEDGSRPSHVSPTSDSGLSANSPFRLSLGQCFDRAAAGNARPVDCTSAHFGETYWVQPASEQTSAYPGEDVMKEEAEKLCADRVDTYVADTWSIPDKVVTFYFYPDRVAWKAPAARRIVCFLANEDKSSRTGMLRKYASSLTPDQRQLLDATNQFDKAWGKGPDEDTGVEDDPQAYRTWAKDMSAAANRQATLLSNYRWTTADKATVDRLIAKSRIAATHYQLAAQSTDNATLRTELGLADDNLGDDEIISLRRALGLATQQEEPAKHQGGNSKAV</sequence>
<dbReference type="AlphaFoldDB" id="A0A0D0PVV4"/>
<comment type="caution">
    <text evidence="4">The sequence shown here is derived from an EMBL/GenBank/DDBJ whole genome shotgun (WGS) entry which is preliminary data.</text>
</comment>
<evidence type="ECO:0000259" key="3">
    <source>
        <dbReference type="Pfam" id="PF13845"/>
    </source>
</evidence>
<evidence type="ECO:0000313" key="5">
    <source>
        <dbReference type="Proteomes" id="UP000032066"/>
    </source>
</evidence>
<dbReference type="Pfam" id="PF13828">
    <property type="entry name" value="DUF4190"/>
    <property type="match status" value="1"/>
</dbReference>
<keyword evidence="1" id="KW-0812">Transmembrane</keyword>
<evidence type="ECO:0000256" key="1">
    <source>
        <dbReference type="SAM" id="Phobius"/>
    </source>
</evidence>
<dbReference type="Pfam" id="PF13845">
    <property type="entry name" value="Septum_form"/>
    <property type="match status" value="1"/>
</dbReference>
<keyword evidence="5" id="KW-1185">Reference proteome</keyword>
<feature type="domain" description="Septum formation-related" evidence="3">
    <location>
        <begin position="112"/>
        <end position="224"/>
    </location>
</feature>
<reference evidence="4 5" key="1">
    <citation type="submission" date="2015-02" db="EMBL/GenBank/DDBJ databases">
        <title>Draft genome sequence of Kitasatospora griseola MF730-N6, a bafilomycin, terpentecin and satosporin producer.</title>
        <authorList>
            <person name="Arens J.C."/>
            <person name="Haltli B."/>
            <person name="Kerr R.G."/>
        </authorList>
    </citation>
    <scope>NUCLEOTIDE SEQUENCE [LARGE SCALE GENOMIC DNA]</scope>
    <source>
        <strain evidence="4 5">MF730-N6</strain>
    </source>
</reference>
<dbReference type="PATRIC" id="fig|2064.6.peg.2024"/>
<feature type="transmembrane region" description="Helical" evidence="1">
    <location>
        <begin position="15"/>
        <end position="41"/>
    </location>
</feature>
<dbReference type="STRING" id="2064.TR51_09535"/>